<feature type="region of interest" description="Disordered" evidence="1">
    <location>
        <begin position="147"/>
        <end position="166"/>
    </location>
</feature>
<dbReference type="InParanoid" id="E4UYG6"/>
<sequence>MSPPNKRRRIESQSSPNDGLSHDFDVNKARKANNLRLKSRFESIFEKYGKDFSSVGDEIDLAKGTIVVDNGHLTEMGDEHDVGRGLWDDFHPEDDSEAEEEQQGQDIEPLTENIGDSETGNTFFKEWVIQDDYDATAGKGERASGIGVDLSSICPGNPQPAGDLETGQESVIIPSPQAVASVSNLRREDDKSHGDDSQLPEDLWDAPPLPTTALSASLEDMEIATTQNIERTPSPDNNRSIWAAPHSRRRRIPHISKPKNPPKKTPTRMSKLVPNDSDSDDPIQDRTPISSTPRRPTTISTISPSKDATFQTPVASKDIYTPPQKEPISTIEGDNRTTNGASISEQEIPLKVNTGIILTAKEITPGTPTYQPILDLDSDPGLAVATPQKDPDPGVSTVTGSPGSGITTPKVSPDNLTLQEVKTLITLRLTKRKPWREVSLAIPTRSPAQLRQWYYAYCKKISGNSPSSVSWTDSEKKKLASLTPEAKNSWETVQSQFPNKSLGDIQHEWIKICLGETLWQSWVDSKTPSKVKKRPFTQVSPLFQTPIRSTITVSSPLQSRSVLRNPSVHVVREESPPSTAEGLNNREESPDPLSEAFERAWHSSGLASVQISTPPMTSRSPKKHMLSNSKAGGIIVQGGDS</sequence>
<dbReference type="HOGENOM" id="CLU_030810_0_0_1"/>
<dbReference type="PANTHER" id="PTHR15992">
    <property type="entry name" value="HOLLIDAY JUNCTION RECOGNITION PROTEIN"/>
    <property type="match status" value="1"/>
</dbReference>
<evidence type="ECO:0000313" key="3">
    <source>
        <dbReference type="EMBL" id="EFR02129.1"/>
    </source>
</evidence>
<dbReference type="GO" id="GO:0005634">
    <property type="term" value="C:nucleus"/>
    <property type="evidence" value="ECO:0007669"/>
    <property type="project" value="InterPro"/>
</dbReference>
<dbReference type="VEuPathDB" id="FungiDB:MGYG_05131"/>
<feature type="compositionally biased region" description="Polar residues" evidence="1">
    <location>
        <begin position="226"/>
        <end position="240"/>
    </location>
</feature>
<feature type="domain" description="Myb-like" evidence="2">
    <location>
        <begin position="470"/>
        <end position="513"/>
    </location>
</feature>
<dbReference type="eggNOG" id="ENOG502SCHT">
    <property type="taxonomic scope" value="Eukaryota"/>
</dbReference>
<dbReference type="Gene3D" id="1.10.20.10">
    <property type="entry name" value="Histone, subunit A"/>
    <property type="match status" value="1"/>
</dbReference>
<feature type="region of interest" description="Disordered" evidence="1">
    <location>
        <begin position="568"/>
        <end position="641"/>
    </location>
</feature>
<dbReference type="PANTHER" id="PTHR15992:SF5">
    <property type="entry name" value="HOLLIDAY JUNCTION RECOGNITION PROTEIN"/>
    <property type="match status" value="1"/>
</dbReference>
<dbReference type="InterPro" id="IPR009072">
    <property type="entry name" value="Histone-fold"/>
</dbReference>
<dbReference type="SMART" id="SM00717">
    <property type="entry name" value="SANT"/>
    <property type="match status" value="2"/>
</dbReference>
<dbReference type="InterPro" id="IPR001005">
    <property type="entry name" value="SANT/Myb"/>
</dbReference>
<proteinExistence type="predicted"/>
<name>E4UYG6_ARTGP</name>
<feature type="compositionally biased region" description="Basic residues" evidence="1">
    <location>
        <begin position="246"/>
        <end position="266"/>
    </location>
</feature>
<dbReference type="RefSeq" id="XP_003172540.1">
    <property type="nucleotide sequence ID" value="XM_003172492.1"/>
</dbReference>
<dbReference type="InterPro" id="IPR018465">
    <property type="entry name" value="Scm3/HJURP"/>
</dbReference>
<evidence type="ECO:0000256" key="1">
    <source>
        <dbReference type="SAM" id="MobiDB-lite"/>
    </source>
</evidence>
<feature type="region of interest" description="Disordered" evidence="1">
    <location>
        <begin position="182"/>
        <end position="211"/>
    </location>
</feature>
<dbReference type="GeneID" id="10027812"/>
<evidence type="ECO:0000259" key="2">
    <source>
        <dbReference type="PROSITE" id="PS50090"/>
    </source>
</evidence>
<protein>
    <recommendedName>
        <fullName evidence="2">Myb-like domain-containing protein</fullName>
    </recommendedName>
</protein>
<feature type="region of interest" description="Disordered" evidence="1">
    <location>
        <begin position="226"/>
        <end position="305"/>
    </location>
</feature>
<dbReference type="GO" id="GO:0046982">
    <property type="term" value="F:protein heterodimerization activity"/>
    <property type="evidence" value="ECO:0007669"/>
    <property type="project" value="InterPro"/>
</dbReference>
<feature type="region of interest" description="Disordered" evidence="1">
    <location>
        <begin position="1"/>
        <end position="26"/>
    </location>
</feature>
<feature type="region of interest" description="Disordered" evidence="1">
    <location>
        <begin position="318"/>
        <end position="340"/>
    </location>
</feature>
<organism evidence="4">
    <name type="scientific">Arthroderma gypseum (strain ATCC MYA-4604 / CBS 118893)</name>
    <name type="common">Microsporum gypseum</name>
    <dbReference type="NCBI Taxonomy" id="535722"/>
    <lineage>
        <taxon>Eukaryota</taxon>
        <taxon>Fungi</taxon>
        <taxon>Dikarya</taxon>
        <taxon>Ascomycota</taxon>
        <taxon>Pezizomycotina</taxon>
        <taxon>Eurotiomycetes</taxon>
        <taxon>Eurotiomycetidae</taxon>
        <taxon>Onygenales</taxon>
        <taxon>Arthrodermataceae</taxon>
        <taxon>Nannizzia</taxon>
    </lineage>
</organism>
<dbReference type="OMA" id="MENTPSK"/>
<dbReference type="InterPro" id="IPR009057">
    <property type="entry name" value="Homeodomain-like_sf"/>
</dbReference>
<feature type="region of interest" description="Disordered" evidence="1">
    <location>
        <begin position="386"/>
        <end position="412"/>
    </location>
</feature>
<dbReference type="Proteomes" id="UP000002669">
    <property type="component" value="Unassembled WGS sequence"/>
</dbReference>
<evidence type="ECO:0000313" key="4">
    <source>
        <dbReference type="Proteomes" id="UP000002669"/>
    </source>
</evidence>
<dbReference type="SUPFAM" id="SSF46689">
    <property type="entry name" value="Homeodomain-like"/>
    <property type="match status" value="1"/>
</dbReference>
<feature type="compositionally biased region" description="Low complexity" evidence="1">
    <location>
        <begin position="286"/>
        <end position="305"/>
    </location>
</feature>
<feature type="compositionally biased region" description="Polar residues" evidence="1">
    <location>
        <begin position="605"/>
        <end position="619"/>
    </location>
</feature>
<feature type="compositionally biased region" description="Basic and acidic residues" evidence="1">
    <location>
        <begin position="185"/>
        <end position="196"/>
    </location>
</feature>
<dbReference type="CDD" id="cd00167">
    <property type="entry name" value="SANT"/>
    <property type="match status" value="1"/>
</dbReference>
<dbReference type="EMBL" id="DS989825">
    <property type="protein sequence ID" value="EFR02129.1"/>
    <property type="molecule type" value="Genomic_DNA"/>
</dbReference>
<dbReference type="PROSITE" id="PS50090">
    <property type="entry name" value="MYB_LIKE"/>
    <property type="match status" value="1"/>
</dbReference>
<feature type="compositionally biased region" description="Low complexity" evidence="1">
    <location>
        <begin position="393"/>
        <end position="409"/>
    </location>
</feature>
<accession>E4UYG6</accession>
<dbReference type="Pfam" id="PF10384">
    <property type="entry name" value="Scm3"/>
    <property type="match status" value="1"/>
</dbReference>
<gene>
    <name evidence="3" type="ORF">MGYG_05131</name>
</gene>
<dbReference type="AlphaFoldDB" id="E4UYG6"/>
<reference evidence="4" key="1">
    <citation type="journal article" date="2012" name="MBio">
        <title>Comparative genome analysis of Trichophyton rubrum and related dermatophytes reveals candidate genes involved in infection.</title>
        <authorList>
            <person name="Martinez D.A."/>
            <person name="Oliver B.G."/>
            <person name="Graeser Y."/>
            <person name="Goldberg J.M."/>
            <person name="Li W."/>
            <person name="Martinez-Rossi N.M."/>
            <person name="Monod M."/>
            <person name="Shelest E."/>
            <person name="Barton R.C."/>
            <person name="Birch E."/>
            <person name="Brakhage A.A."/>
            <person name="Chen Z."/>
            <person name="Gurr S.J."/>
            <person name="Heiman D."/>
            <person name="Heitman J."/>
            <person name="Kosti I."/>
            <person name="Rossi A."/>
            <person name="Saif S."/>
            <person name="Samalova M."/>
            <person name="Saunders C.W."/>
            <person name="Shea T."/>
            <person name="Summerbell R.C."/>
            <person name="Xu J."/>
            <person name="Young S."/>
            <person name="Zeng Q."/>
            <person name="Birren B.W."/>
            <person name="Cuomo C.A."/>
            <person name="White T.C."/>
        </authorList>
    </citation>
    <scope>NUCLEOTIDE SEQUENCE [LARGE SCALE GENOMIC DNA]</scope>
    <source>
        <strain evidence="4">ATCC MYA-4604 / CBS 118893</strain>
    </source>
</reference>
<dbReference type="OrthoDB" id="2420608at2759"/>
<keyword evidence="4" id="KW-1185">Reference proteome</keyword>
<dbReference type="GO" id="GO:0042393">
    <property type="term" value="F:histone binding"/>
    <property type="evidence" value="ECO:0007669"/>
    <property type="project" value="InterPro"/>
</dbReference>